<dbReference type="InterPro" id="IPR011006">
    <property type="entry name" value="CheY-like_superfamily"/>
</dbReference>
<feature type="domain" description="Response regulatory" evidence="2">
    <location>
        <begin position="14"/>
        <end position="128"/>
    </location>
</feature>
<dbReference type="InterPro" id="IPR007492">
    <property type="entry name" value="LytTR_DNA-bd_dom"/>
</dbReference>
<comment type="caution">
    <text evidence="4">The sequence shown here is derived from an EMBL/GenBank/DDBJ whole genome shotgun (WGS) entry which is preliminary data.</text>
</comment>
<dbReference type="GO" id="GO:0003677">
    <property type="term" value="F:DNA binding"/>
    <property type="evidence" value="ECO:0007669"/>
    <property type="project" value="UniProtKB-KW"/>
</dbReference>
<evidence type="ECO:0000259" key="3">
    <source>
        <dbReference type="PROSITE" id="PS50930"/>
    </source>
</evidence>
<dbReference type="SMART" id="SM00448">
    <property type="entry name" value="REC"/>
    <property type="match status" value="1"/>
</dbReference>
<dbReference type="Pfam" id="PF00072">
    <property type="entry name" value="Response_reg"/>
    <property type="match status" value="1"/>
</dbReference>
<feature type="modified residue" description="4-aspartylphosphate" evidence="1">
    <location>
        <position position="68"/>
    </location>
</feature>
<dbReference type="PROSITE" id="PS50930">
    <property type="entry name" value="HTH_LYTTR"/>
    <property type="match status" value="1"/>
</dbReference>
<keyword evidence="4" id="KW-0238">DNA-binding</keyword>
<reference evidence="5" key="1">
    <citation type="journal article" date="2019" name="Int. J. Syst. Evol. Microbiol.">
        <title>The Global Catalogue of Microorganisms (GCM) 10K type strain sequencing project: providing services to taxonomists for standard genome sequencing and annotation.</title>
        <authorList>
            <consortium name="The Broad Institute Genomics Platform"/>
            <consortium name="The Broad Institute Genome Sequencing Center for Infectious Disease"/>
            <person name="Wu L."/>
            <person name="Ma J."/>
        </authorList>
    </citation>
    <scope>NUCLEOTIDE SEQUENCE [LARGE SCALE GENOMIC DNA]</scope>
    <source>
        <strain evidence="5">JCM 17924</strain>
    </source>
</reference>
<dbReference type="Gene3D" id="3.40.50.2300">
    <property type="match status" value="1"/>
</dbReference>
<dbReference type="PANTHER" id="PTHR37299:SF1">
    <property type="entry name" value="STAGE 0 SPORULATION PROTEIN A HOMOLOG"/>
    <property type="match status" value="1"/>
</dbReference>
<evidence type="ECO:0000256" key="1">
    <source>
        <dbReference type="PROSITE-ProRule" id="PRU00169"/>
    </source>
</evidence>
<dbReference type="EMBL" id="BAABHA010000008">
    <property type="protein sequence ID" value="GAA4384678.1"/>
    <property type="molecule type" value="Genomic_DNA"/>
</dbReference>
<dbReference type="Proteomes" id="UP001500454">
    <property type="component" value="Unassembled WGS sequence"/>
</dbReference>
<dbReference type="Pfam" id="PF04397">
    <property type="entry name" value="LytTR"/>
    <property type="match status" value="1"/>
</dbReference>
<feature type="domain" description="HTH LytTR-type" evidence="3">
    <location>
        <begin position="166"/>
        <end position="274"/>
    </location>
</feature>
<keyword evidence="1" id="KW-0597">Phosphoprotein</keyword>
<dbReference type="InterPro" id="IPR001789">
    <property type="entry name" value="Sig_transdc_resp-reg_receiver"/>
</dbReference>
<dbReference type="PROSITE" id="PS50110">
    <property type="entry name" value="RESPONSE_REGULATORY"/>
    <property type="match status" value="1"/>
</dbReference>
<proteinExistence type="predicted"/>
<evidence type="ECO:0000313" key="4">
    <source>
        <dbReference type="EMBL" id="GAA4384678.1"/>
    </source>
</evidence>
<evidence type="ECO:0000313" key="5">
    <source>
        <dbReference type="Proteomes" id="UP001500454"/>
    </source>
</evidence>
<sequence length="274" mass="31255">MLIALVQPHRFNMTAFIVEDEPLAAKRLADMLRRQQPPVEVRATADSVEAAVAMLENAAVPPDVLFLDIHLADGLSFEVFERTTVRCPVIFTTAYDRYALRAFKVNSIDYLLKPIDEDELAAALQKLQALRGNSAAPSAAPAFDAALLTQVLQQLQPQQNQYKKQFVVKVGEHLKVIPVDQISYFFSLEKATFVQTRENRRFVLDQTLEQLEKLLDPRQFFRLNRAYLVHHDAIQDIIHYTNSRLKTVLQPAAPEGDVLVSRERVSTFRAWLER</sequence>
<dbReference type="InterPro" id="IPR046947">
    <property type="entry name" value="LytR-like"/>
</dbReference>
<keyword evidence="5" id="KW-1185">Reference proteome</keyword>
<dbReference type="Gene3D" id="2.40.50.1020">
    <property type="entry name" value="LytTr DNA-binding domain"/>
    <property type="match status" value="1"/>
</dbReference>
<name>A0ABP8J473_9BACT</name>
<gene>
    <name evidence="4" type="ORF">GCM10023186_27280</name>
</gene>
<protein>
    <submittedName>
        <fullName evidence="4">LytTR family DNA-binding domain-containing protein</fullName>
    </submittedName>
</protein>
<organism evidence="4 5">
    <name type="scientific">Hymenobacter koreensis</name>
    <dbReference type="NCBI Taxonomy" id="1084523"/>
    <lineage>
        <taxon>Bacteria</taxon>
        <taxon>Pseudomonadati</taxon>
        <taxon>Bacteroidota</taxon>
        <taxon>Cytophagia</taxon>
        <taxon>Cytophagales</taxon>
        <taxon>Hymenobacteraceae</taxon>
        <taxon>Hymenobacter</taxon>
    </lineage>
</organism>
<dbReference type="PANTHER" id="PTHR37299">
    <property type="entry name" value="TRANSCRIPTIONAL REGULATOR-RELATED"/>
    <property type="match status" value="1"/>
</dbReference>
<evidence type="ECO:0000259" key="2">
    <source>
        <dbReference type="PROSITE" id="PS50110"/>
    </source>
</evidence>
<dbReference type="SMART" id="SM00850">
    <property type="entry name" value="LytTR"/>
    <property type="match status" value="1"/>
</dbReference>
<accession>A0ABP8J473</accession>
<dbReference type="SUPFAM" id="SSF52172">
    <property type="entry name" value="CheY-like"/>
    <property type="match status" value="1"/>
</dbReference>